<name>A0AB39V1H6_9FUSO</name>
<keyword evidence="1" id="KW-0732">Signal</keyword>
<proteinExistence type="predicted"/>
<reference evidence="2" key="1">
    <citation type="submission" date="2024-07" db="EMBL/GenBank/DDBJ databases">
        <authorList>
            <person name="Li X.-J."/>
            <person name="Wang X."/>
        </authorList>
    </citation>
    <scope>NUCLEOTIDE SEQUENCE</scope>
    <source>
        <strain evidence="2">HSP-536</strain>
    </source>
</reference>
<sequence>MLKLFKHPKKSITILFLCVSASILSAAASTKTINVSAKRSSEYFSQSSRSLSSPYSTVANITVSGNYAASKDTGQPFTGTYVEFNKVGIAQAVKNYQNGTLNGPMFLYYDNGNLSKVSNYINGLKEGEDIDFYGNGNSKTIRNYQNGMLNGDGYDFDEFGRLTSSVRYVNNAKTGKELKFSNGSLTNENTYLNGQLNGNSKFYYSNGLIRVDGNYNRNLRDGTWTWNYENGSKKLIENYKNGTITDITGYFQTGLKEREMKLDNGSGAFTQYYNNGKIKTQGILRNYKPYGTWTSYSQDGYVTDTQGFY</sequence>
<gene>
    <name evidence="2" type="ORF">AB8B28_06280</name>
</gene>
<dbReference type="RefSeq" id="WP_369714736.1">
    <property type="nucleotide sequence ID" value="NZ_CP165647.1"/>
</dbReference>
<dbReference type="AlphaFoldDB" id="A0AB39V1H6"/>
<dbReference type="EMBL" id="CP165647">
    <property type="protein sequence ID" value="XDU61269.1"/>
    <property type="molecule type" value="Genomic_DNA"/>
</dbReference>
<dbReference type="Gene3D" id="2.20.110.10">
    <property type="entry name" value="Histone H3 K4-specific methyltransferase SET7/9 N-terminal domain"/>
    <property type="match status" value="1"/>
</dbReference>
<dbReference type="SUPFAM" id="SSF82185">
    <property type="entry name" value="Histone H3 K4-specific methyltransferase SET7/9 N-terminal domain"/>
    <property type="match status" value="2"/>
</dbReference>
<evidence type="ECO:0000256" key="1">
    <source>
        <dbReference type="SAM" id="SignalP"/>
    </source>
</evidence>
<feature type="signal peptide" evidence="1">
    <location>
        <begin position="1"/>
        <end position="26"/>
    </location>
</feature>
<dbReference type="Pfam" id="PF07661">
    <property type="entry name" value="MORN_2"/>
    <property type="match status" value="3"/>
</dbReference>
<feature type="chain" id="PRO_5044312386" evidence="1">
    <location>
        <begin position="27"/>
        <end position="309"/>
    </location>
</feature>
<dbReference type="KEGG" id="lala:AB8B28_06280"/>
<dbReference type="Gene3D" id="3.90.930.1">
    <property type="match status" value="2"/>
</dbReference>
<accession>A0AB39V1H6</accession>
<evidence type="ECO:0000313" key="2">
    <source>
        <dbReference type="EMBL" id="XDU61269.1"/>
    </source>
</evidence>
<dbReference type="InterPro" id="IPR011652">
    <property type="entry name" value="MORN_2"/>
</dbReference>
<organism evidence="2">
    <name type="scientific">Leptotrichia alba</name>
    <dbReference type="NCBI Taxonomy" id="3239304"/>
    <lineage>
        <taxon>Bacteria</taxon>
        <taxon>Fusobacteriati</taxon>
        <taxon>Fusobacteriota</taxon>
        <taxon>Fusobacteriia</taxon>
        <taxon>Fusobacteriales</taxon>
        <taxon>Leptotrichiaceae</taxon>
        <taxon>Leptotrichia</taxon>
    </lineage>
</organism>
<protein>
    <submittedName>
        <fullName evidence="2">Toxin-antitoxin system YwqK family antitoxin</fullName>
    </submittedName>
</protein>